<evidence type="ECO:0000259" key="8">
    <source>
        <dbReference type="Pfam" id="PF01385"/>
    </source>
</evidence>
<keyword evidence="3" id="KW-0815">Transposition</keyword>
<dbReference type="GO" id="GO:0004519">
    <property type="term" value="F:endonuclease activity"/>
    <property type="evidence" value="ECO:0007669"/>
    <property type="project" value="UniProtKB-KW"/>
</dbReference>
<comment type="caution">
    <text evidence="11">The sequence shown here is derived from an EMBL/GenBank/DDBJ whole genome shotgun (WGS) entry which is preliminary data.</text>
</comment>
<evidence type="ECO:0000259" key="9">
    <source>
        <dbReference type="Pfam" id="PF07282"/>
    </source>
</evidence>
<dbReference type="InterPro" id="IPR010095">
    <property type="entry name" value="Cas12f1-like_TNB"/>
</dbReference>
<keyword evidence="6" id="KW-0238">DNA-binding</keyword>
<keyword evidence="11" id="KW-0255">Endonuclease</keyword>
<evidence type="ECO:0000256" key="1">
    <source>
        <dbReference type="ARBA" id="ARBA00008761"/>
    </source>
</evidence>
<evidence type="ECO:0000256" key="2">
    <source>
        <dbReference type="ARBA" id="ARBA00011044"/>
    </source>
</evidence>
<comment type="similarity">
    <text evidence="2">In the N-terminal section; belongs to the transposase 2 family.</text>
</comment>
<accession>A0ABV4YH25</accession>
<dbReference type="InterPro" id="IPR021027">
    <property type="entry name" value="Transposase_put_HTH"/>
</dbReference>
<evidence type="ECO:0000256" key="4">
    <source>
        <dbReference type="ARBA" id="ARBA00022723"/>
    </source>
</evidence>
<comment type="similarity">
    <text evidence="1">In the C-terminal section; belongs to the transposase 35 family.</text>
</comment>
<evidence type="ECO:0000256" key="6">
    <source>
        <dbReference type="ARBA" id="ARBA00023125"/>
    </source>
</evidence>
<dbReference type="Proteomes" id="UP001576776">
    <property type="component" value="Unassembled WGS sequence"/>
</dbReference>
<protein>
    <submittedName>
        <fullName evidence="11">RNA-guided endonuclease InsQ/TnpB family protein</fullName>
    </submittedName>
</protein>
<sequence>MLTALKVRLYPNKEQQTALIQNFGCCRFVGNYYLNKSNTQYQETGKGLSYCDMAKDLTQLKKQEEFLWLKDASSSALQQSLKNLEAAFKNFFEHRAKFPKFKSRHKKQSLRYPAGCSIKGNGIQLPKLGIVKAVISKKISGKIKSVTVSKDSTDKYFAAILLEVEDVPVNKEGKISGIDLGLNSLVTVFDGETTYKVDPIKPTRKYAKRLRRRQKSLSRKKLGSSNRKKQVKRVAKVHQKIANTRQDFLHKLSHQLVSENQTVVVENLCVKGLARTKLAKSVLDAGFGTLVNFLGYKLKRVGGILVELDRFFPSTKLCHCCKYKNDSLTLKDREWVCPVCQTHHDRDENAARNLREEGIKILSTNTVGHTEFQACGEQVRLVSNPAKKRCSKKQESHRKALA</sequence>
<feature type="domain" description="Cas12f1-like TNB" evidence="9">
    <location>
        <begin position="287"/>
        <end position="354"/>
    </location>
</feature>
<name>A0ABV4YH25_9CYAN</name>
<keyword evidence="11" id="KW-0378">Hydrolase</keyword>
<evidence type="ECO:0000256" key="7">
    <source>
        <dbReference type="ARBA" id="ARBA00023172"/>
    </source>
</evidence>
<evidence type="ECO:0000256" key="3">
    <source>
        <dbReference type="ARBA" id="ARBA00022578"/>
    </source>
</evidence>
<dbReference type="NCBIfam" id="NF040570">
    <property type="entry name" value="guided_TnpB"/>
    <property type="match status" value="1"/>
</dbReference>
<feature type="domain" description="Probable transposase IS891/IS1136/IS1341" evidence="8">
    <location>
        <begin position="160"/>
        <end position="275"/>
    </location>
</feature>
<organism evidence="11 12">
    <name type="scientific">Floridaenema fluviatile BLCC-F154</name>
    <dbReference type="NCBI Taxonomy" id="3153640"/>
    <lineage>
        <taxon>Bacteria</taxon>
        <taxon>Bacillati</taxon>
        <taxon>Cyanobacteriota</taxon>
        <taxon>Cyanophyceae</taxon>
        <taxon>Oscillatoriophycideae</taxon>
        <taxon>Aerosakkonematales</taxon>
        <taxon>Aerosakkonemataceae</taxon>
        <taxon>Floridanema</taxon>
        <taxon>Floridanema fluviatile</taxon>
    </lineage>
</organism>
<evidence type="ECO:0000259" key="10">
    <source>
        <dbReference type="Pfam" id="PF12323"/>
    </source>
</evidence>
<evidence type="ECO:0000313" key="12">
    <source>
        <dbReference type="Proteomes" id="UP001576776"/>
    </source>
</evidence>
<dbReference type="EMBL" id="JBHFNS010000084">
    <property type="protein sequence ID" value="MFB2938137.1"/>
    <property type="molecule type" value="Genomic_DNA"/>
</dbReference>
<dbReference type="Pfam" id="PF12323">
    <property type="entry name" value="HTH_OrfB_IS605"/>
    <property type="match status" value="1"/>
</dbReference>
<evidence type="ECO:0000256" key="5">
    <source>
        <dbReference type="ARBA" id="ARBA00022833"/>
    </source>
</evidence>
<proteinExistence type="inferred from homology"/>
<dbReference type="Pfam" id="PF01385">
    <property type="entry name" value="OrfB_IS605"/>
    <property type="match status" value="1"/>
</dbReference>
<dbReference type="PANTHER" id="PTHR30405">
    <property type="entry name" value="TRANSPOSASE"/>
    <property type="match status" value="1"/>
</dbReference>
<dbReference type="Pfam" id="PF07282">
    <property type="entry name" value="Cas12f1-like_TNB"/>
    <property type="match status" value="1"/>
</dbReference>
<dbReference type="InterPro" id="IPR051399">
    <property type="entry name" value="RNA-guided_DNA_endo/Transpos"/>
</dbReference>
<keyword evidence="11" id="KW-0540">Nuclease</keyword>
<dbReference type="InterPro" id="IPR001959">
    <property type="entry name" value="Transposase"/>
</dbReference>
<keyword evidence="5" id="KW-0862">Zinc</keyword>
<keyword evidence="7" id="KW-0233">DNA recombination</keyword>
<dbReference type="RefSeq" id="WP_413259696.1">
    <property type="nucleotide sequence ID" value="NZ_JBHFNS010000084.1"/>
</dbReference>
<keyword evidence="12" id="KW-1185">Reference proteome</keyword>
<gene>
    <name evidence="11" type="ORF">ACE1B6_23060</name>
</gene>
<evidence type="ECO:0000313" key="11">
    <source>
        <dbReference type="EMBL" id="MFB2938137.1"/>
    </source>
</evidence>
<keyword evidence="4" id="KW-0479">Metal-binding</keyword>
<feature type="domain" description="Transposase putative helix-turn-helix" evidence="10">
    <location>
        <begin position="1"/>
        <end position="46"/>
    </location>
</feature>
<dbReference type="PANTHER" id="PTHR30405:SF25">
    <property type="entry name" value="RNA-GUIDED DNA ENDONUCLEASE INSQ-RELATED"/>
    <property type="match status" value="1"/>
</dbReference>
<reference evidence="11 12" key="1">
    <citation type="submission" date="2024-09" db="EMBL/GenBank/DDBJ databases">
        <title>Floridaenema gen nov. (Aerosakkonemataceae, Aerosakkonematales ord. nov., Cyanobacteria) from benthic tropical and subtropical fresh waters, with the description of four new species.</title>
        <authorList>
            <person name="Moretto J.A."/>
            <person name="Berthold D.E."/>
            <person name="Lefler F.W."/>
            <person name="Huang I.-S."/>
            <person name="Laughinghouse H. IV."/>
        </authorList>
    </citation>
    <scope>NUCLEOTIDE SEQUENCE [LARGE SCALE GENOMIC DNA]</scope>
    <source>
        <strain evidence="11 12">BLCC-F154</strain>
    </source>
</reference>